<reference evidence="18" key="1">
    <citation type="journal article" date="2019" name="Int. J. Syst. Evol. Microbiol.">
        <title>The Global Catalogue of Microorganisms (GCM) 10K type strain sequencing project: providing services to taxonomists for standard genome sequencing and annotation.</title>
        <authorList>
            <consortium name="The Broad Institute Genomics Platform"/>
            <consortium name="The Broad Institute Genome Sequencing Center for Infectious Disease"/>
            <person name="Wu L."/>
            <person name="Ma J."/>
        </authorList>
    </citation>
    <scope>NUCLEOTIDE SEQUENCE [LARGE SCALE GENOMIC DNA]</scope>
    <source>
        <strain evidence="18">KCTC 62784</strain>
    </source>
</reference>
<comment type="caution">
    <text evidence="17">The sequence shown here is derived from an EMBL/GenBank/DDBJ whole genome shotgun (WGS) entry which is preliminary data.</text>
</comment>
<dbReference type="InterPro" id="IPR036291">
    <property type="entry name" value="NAD(P)-bd_dom_sf"/>
</dbReference>
<evidence type="ECO:0000259" key="16">
    <source>
        <dbReference type="Pfam" id="PF02737"/>
    </source>
</evidence>
<dbReference type="InterPro" id="IPR006180">
    <property type="entry name" value="3-OHacyl-CoA_DH_CS"/>
</dbReference>
<evidence type="ECO:0000256" key="10">
    <source>
        <dbReference type="ARBA" id="ARBA00023235"/>
    </source>
</evidence>
<evidence type="ECO:0000313" key="17">
    <source>
        <dbReference type="EMBL" id="MFC3023365.1"/>
    </source>
</evidence>
<dbReference type="Gene3D" id="3.90.226.10">
    <property type="entry name" value="2-enoyl-CoA Hydratase, Chain A, domain 1"/>
    <property type="match status" value="1"/>
</dbReference>
<dbReference type="Pfam" id="PF00725">
    <property type="entry name" value="3HCDH"/>
    <property type="match status" value="1"/>
</dbReference>
<evidence type="ECO:0000256" key="11">
    <source>
        <dbReference type="ARBA" id="ARBA00023239"/>
    </source>
</evidence>
<keyword evidence="5" id="KW-0276">Fatty acid metabolism</keyword>
<evidence type="ECO:0000256" key="7">
    <source>
        <dbReference type="ARBA" id="ARBA00023002"/>
    </source>
</evidence>
<comment type="pathway">
    <text evidence="1">Lipid metabolism; fatty acid beta-oxidation.</text>
</comment>
<dbReference type="EC" id="4.2.1.17" evidence="4"/>
<dbReference type="PANTHER" id="PTHR43612">
    <property type="entry name" value="TRIFUNCTIONAL ENZYME SUBUNIT ALPHA"/>
    <property type="match status" value="1"/>
</dbReference>
<feature type="domain" description="3-hydroxyacyl-CoA dehydrogenase NAD binding" evidence="16">
    <location>
        <begin position="315"/>
        <end position="494"/>
    </location>
</feature>
<dbReference type="InterPro" id="IPR018376">
    <property type="entry name" value="Enoyl-CoA_hyd/isom_CS"/>
</dbReference>
<comment type="similarity">
    <text evidence="2">In the central section; belongs to the 3-hydroxyacyl-CoA dehydrogenase family.</text>
</comment>
<dbReference type="SUPFAM" id="SSF48179">
    <property type="entry name" value="6-phosphogluconate dehydrogenase C-terminal domain-like"/>
    <property type="match status" value="2"/>
</dbReference>
<dbReference type="InterPro" id="IPR006176">
    <property type="entry name" value="3-OHacyl-CoA_DH_NAD-bd"/>
</dbReference>
<dbReference type="SUPFAM" id="SSF51735">
    <property type="entry name" value="NAD(P)-binding Rossmann-fold domains"/>
    <property type="match status" value="1"/>
</dbReference>
<keyword evidence="12" id="KW-0511">Multifunctional enzyme</keyword>
<dbReference type="NCBIfam" id="NF008363">
    <property type="entry name" value="PRK11154.1"/>
    <property type="match status" value="1"/>
</dbReference>
<comment type="similarity">
    <text evidence="14">Belongs to the enoyl-CoA hydratase/isomerase family.</text>
</comment>
<evidence type="ECO:0000256" key="1">
    <source>
        <dbReference type="ARBA" id="ARBA00005005"/>
    </source>
</evidence>
<dbReference type="SUPFAM" id="SSF52096">
    <property type="entry name" value="ClpP/crotonase"/>
    <property type="match status" value="1"/>
</dbReference>
<evidence type="ECO:0000256" key="4">
    <source>
        <dbReference type="ARBA" id="ARBA00012076"/>
    </source>
</evidence>
<evidence type="ECO:0000256" key="9">
    <source>
        <dbReference type="ARBA" id="ARBA00023098"/>
    </source>
</evidence>
<dbReference type="Gene3D" id="1.10.1040.50">
    <property type="match status" value="1"/>
</dbReference>
<dbReference type="Pfam" id="PF00378">
    <property type="entry name" value="ECH_1"/>
    <property type="match status" value="1"/>
</dbReference>
<keyword evidence="9" id="KW-0443">Lipid metabolism</keyword>
<dbReference type="Pfam" id="PF02737">
    <property type="entry name" value="3HCDH_N"/>
    <property type="match status" value="1"/>
</dbReference>
<keyword evidence="18" id="KW-1185">Reference proteome</keyword>
<evidence type="ECO:0000256" key="8">
    <source>
        <dbReference type="ARBA" id="ARBA00023027"/>
    </source>
</evidence>
<evidence type="ECO:0000259" key="15">
    <source>
        <dbReference type="Pfam" id="PF00725"/>
    </source>
</evidence>
<gene>
    <name evidence="17" type="primary">fadJ</name>
    <name evidence="17" type="ORF">ACFODT_05980</name>
</gene>
<dbReference type="GO" id="GO:0004300">
    <property type="term" value="F:enoyl-CoA hydratase activity"/>
    <property type="evidence" value="ECO:0007669"/>
    <property type="project" value="UniProtKB-EC"/>
</dbReference>
<dbReference type="InterPro" id="IPR001753">
    <property type="entry name" value="Enoyl-CoA_hydra/iso"/>
</dbReference>
<dbReference type="Gene3D" id="3.40.50.720">
    <property type="entry name" value="NAD(P)-binding Rossmann-like Domain"/>
    <property type="match status" value="1"/>
</dbReference>
<feature type="domain" description="3-hydroxyacyl-CoA dehydrogenase C-terminal" evidence="15">
    <location>
        <begin position="497"/>
        <end position="590"/>
    </location>
</feature>
<dbReference type="GO" id="GO:0008692">
    <property type="term" value="F:3-hydroxybutyryl-CoA epimerase activity"/>
    <property type="evidence" value="ECO:0007669"/>
    <property type="project" value="UniProtKB-EC"/>
</dbReference>
<evidence type="ECO:0000256" key="2">
    <source>
        <dbReference type="ARBA" id="ARBA00007005"/>
    </source>
</evidence>
<evidence type="ECO:0000313" key="18">
    <source>
        <dbReference type="Proteomes" id="UP001595384"/>
    </source>
</evidence>
<proteinExistence type="inferred from homology"/>
<dbReference type="InterPro" id="IPR050136">
    <property type="entry name" value="FA_oxidation_alpha_subunit"/>
</dbReference>
<dbReference type="PANTHER" id="PTHR43612:SF3">
    <property type="entry name" value="TRIFUNCTIONAL ENZYME SUBUNIT ALPHA, MITOCHONDRIAL"/>
    <property type="match status" value="1"/>
</dbReference>
<dbReference type="InterPro" id="IPR029045">
    <property type="entry name" value="ClpP/crotonase-like_dom_sf"/>
</dbReference>
<sequence length="713" mass="79142">MTEPSGFSHTRDSQGIVWLAVDVPDATVNTLKAEAFHDVGDILTELEARPPKGVIVYSLKRDHFIAGADVSMIDRCKSAEKTRNLARQGQQVFQRLSRLPCPVIAAIHGACLGGGLELTLACDYRIASDAQTTNFALPEVRLGLLPGAGGTQRLPRLIGVLAAMDLIMTGKTISTKKARQLGLVDEVVSQHQLLTIAKDALLKNKIRKRPLDQWQSSGWLNYLLVHSHLLTKQVIRRARHKMMEKTGGHYPAPNAILDVMYSGLRGGFTVGLESESEQFGCLAMTEESQALRRLFHDTTALKREQQSEDDQEITHVMVLGGGLMGAGISYVSAVNAKANVRVKDIHHSGVLAALRHCHDTLKTKVRAQRMTSREKHTHMRRLSGGIDWNGMVQCQLVIEAVFEDLTLKQAMLKEVEARSDKSALFATNTSSIPISQIAAAAEAPDKVIGLHYFSPVEKMPLVEIVPHQGTSLETIERVVQFARQQGKTPIVVKDSAGFYVNRILAPFLREALVMLSNGEPIRDIDRALTKFGFPVGPFKLLDAVGLDVCNKVISVMVKELGDRFTGPDILQVMLDKQWSGKKSALGFYDYRDKKSSTVNPQLYDQLDVVPENHLTSETIAMRCVLPMLNEAARCWDESVIDSERDGDIAAIFGFGFPPFLGGPFYYMRHMGVRALLGLMNDYAKKYGDHYQPSDALIRWVELQEHQEDDNRDK</sequence>
<keyword evidence="10 17" id="KW-0413">Isomerase</keyword>
<dbReference type="Proteomes" id="UP001595384">
    <property type="component" value="Unassembled WGS sequence"/>
</dbReference>
<name>A0ABV7C5R9_9VIBR</name>
<dbReference type="InterPro" id="IPR006108">
    <property type="entry name" value="3HC_DH_C"/>
</dbReference>
<keyword evidence="8" id="KW-0520">NAD</keyword>
<dbReference type="CDD" id="cd06558">
    <property type="entry name" value="crotonase-like"/>
    <property type="match status" value="1"/>
</dbReference>
<dbReference type="GO" id="GO:0003857">
    <property type="term" value="F:(3S)-3-hydroxyacyl-CoA dehydrogenase (NAD+) activity"/>
    <property type="evidence" value="ECO:0007669"/>
    <property type="project" value="UniProtKB-EC"/>
</dbReference>
<evidence type="ECO:0000256" key="14">
    <source>
        <dbReference type="RuleBase" id="RU003707"/>
    </source>
</evidence>
<dbReference type="PROSITE" id="PS00067">
    <property type="entry name" value="3HCDH"/>
    <property type="match status" value="1"/>
</dbReference>
<keyword evidence="11 17" id="KW-0456">Lyase</keyword>
<comment type="catalytic activity">
    <reaction evidence="13">
        <text>a (3S)-3-hydroxyacyl-CoA + NAD(+) = a 3-oxoacyl-CoA + NADH + H(+)</text>
        <dbReference type="Rhea" id="RHEA:22432"/>
        <dbReference type="ChEBI" id="CHEBI:15378"/>
        <dbReference type="ChEBI" id="CHEBI:57318"/>
        <dbReference type="ChEBI" id="CHEBI:57540"/>
        <dbReference type="ChEBI" id="CHEBI:57945"/>
        <dbReference type="ChEBI" id="CHEBI:90726"/>
        <dbReference type="EC" id="1.1.1.35"/>
    </reaction>
</comment>
<dbReference type="RefSeq" id="WP_123016422.1">
    <property type="nucleotide sequence ID" value="NZ_AP024911.1"/>
</dbReference>
<keyword evidence="6" id="KW-0442">Lipid degradation</keyword>
<evidence type="ECO:0000256" key="3">
    <source>
        <dbReference type="ARBA" id="ARBA00008750"/>
    </source>
</evidence>
<protein>
    <recommendedName>
        <fullName evidence="4">enoyl-CoA hydratase</fullName>
        <ecNumber evidence="4">4.2.1.17</ecNumber>
    </recommendedName>
</protein>
<evidence type="ECO:0000256" key="6">
    <source>
        <dbReference type="ARBA" id="ARBA00022963"/>
    </source>
</evidence>
<evidence type="ECO:0000256" key="12">
    <source>
        <dbReference type="ARBA" id="ARBA00023268"/>
    </source>
</evidence>
<dbReference type="PROSITE" id="PS00166">
    <property type="entry name" value="ENOYL_COA_HYDRATASE"/>
    <property type="match status" value="1"/>
</dbReference>
<dbReference type="InterPro" id="IPR008927">
    <property type="entry name" value="6-PGluconate_DH-like_C_sf"/>
</dbReference>
<evidence type="ECO:0000256" key="13">
    <source>
        <dbReference type="ARBA" id="ARBA00049556"/>
    </source>
</evidence>
<comment type="similarity">
    <text evidence="3">In the N-terminal section; belongs to the enoyl-CoA hydratase/isomerase family.</text>
</comment>
<keyword evidence="7 17" id="KW-0560">Oxidoreductase</keyword>
<organism evidence="17 18">
    <name type="scientific">Vibrio zhugei</name>
    <dbReference type="NCBI Taxonomy" id="2479546"/>
    <lineage>
        <taxon>Bacteria</taxon>
        <taxon>Pseudomonadati</taxon>
        <taxon>Pseudomonadota</taxon>
        <taxon>Gammaproteobacteria</taxon>
        <taxon>Vibrionales</taxon>
        <taxon>Vibrionaceae</taxon>
        <taxon>Vibrio</taxon>
    </lineage>
</organism>
<evidence type="ECO:0000256" key="5">
    <source>
        <dbReference type="ARBA" id="ARBA00022832"/>
    </source>
</evidence>
<dbReference type="EMBL" id="JBHRSE010000039">
    <property type="protein sequence ID" value="MFC3023365.1"/>
    <property type="molecule type" value="Genomic_DNA"/>
</dbReference>
<accession>A0ABV7C5R9</accession>